<evidence type="ECO:0000313" key="3">
    <source>
        <dbReference type="EMBL" id="ORY75547.1"/>
    </source>
</evidence>
<evidence type="ECO:0000256" key="1">
    <source>
        <dbReference type="SAM" id="MobiDB-lite"/>
    </source>
</evidence>
<dbReference type="InterPro" id="IPR003163">
    <property type="entry name" value="Tscrpt_reg_HTH_APSES-type"/>
</dbReference>
<gene>
    <name evidence="3" type="ORF">LY90DRAFT_377752</name>
</gene>
<feature type="domain" description="HTH APSES-type" evidence="2">
    <location>
        <begin position="7"/>
        <end position="126"/>
    </location>
</feature>
<organism evidence="3 4">
    <name type="scientific">Neocallimastix californiae</name>
    <dbReference type="NCBI Taxonomy" id="1754190"/>
    <lineage>
        <taxon>Eukaryota</taxon>
        <taxon>Fungi</taxon>
        <taxon>Fungi incertae sedis</taxon>
        <taxon>Chytridiomycota</taxon>
        <taxon>Chytridiomycota incertae sedis</taxon>
        <taxon>Neocallimastigomycetes</taxon>
        <taxon>Neocallimastigales</taxon>
        <taxon>Neocallimastigaceae</taxon>
        <taxon>Neocallimastix</taxon>
    </lineage>
</organism>
<proteinExistence type="predicted"/>
<name>A0A1Y2EVL3_9FUNG</name>
<dbReference type="GO" id="GO:0033309">
    <property type="term" value="C:SBF transcription complex"/>
    <property type="evidence" value="ECO:0007669"/>
    <property type="project" value="TreeGrafter"/>
</dbReference>
<dbReference type="OrthoDB" id="5562739at2759"/>
<sequence length="397" mass="44879">MTINKNIYNTSQDERGYISVYEFISSNGTIVMWDSECGYVNWTSIRKAMGWSKRGEGRNIMKEMENVEKTAKDIRKIRGGILKIQGTWIPFDDAYEAAKEYCYSIRYELTQIFGEQFAKEARPKAPTSVQPTKKRAKHQKHNNNNNNKSNTISSLKYNLNELTPPPSDIDTYSSSSASSSVASTATNTPVPLSKNSSAKYSSTITGTSRKRRSSVSDNGITTERKRRRSHPKVNASKAFAARNNSMNSSLQVKNTSNIKNYNNMPIDTNSRSNSYPVNDGYNVNNCNAVQRQSWENICNNNNNNSPNNMNNSNMGKKVNHSVNLNIDTNQIFEAVETALALQTLSMDLGMRPFPAWMNIQSNEYKKCHDYPRLTYPSEFEMAGCRFEMIGGCYQKVC</sequence>
<evidence type="ECO:0000259" key="2">
    <source>
        <dbReference type="PROSITE" id="PS51299"/>
    </source>
</evidence>
<dbReference type="PROSITE" id="PS51299">
    <property type="entry name" value="HTH_APSES"/>
    <property type="match status" value="1"/>
</dbReference>
<reference evidence="3 4" key="1">
    <citation type="submission" date="2016-08" db="EMBL/GenBank/DDBJ databases">
        <title>A Parts List for Fungal Cellulosomes Revealed by Comparative Genomics.</title>
        <authorList>
            <consortium name="DOE Joint Genome Institute"/>
            <person name="Haitjema C.H."/>
            <person name="Gilmore S.P."/>
            <person name="Henske J.K."/>
            <person name="Solomon K.V."/>
            <person name="De Groot R."/>
            <person name="Kuo A."/>
            <person name="Mondo S.J."/>
            <person name="Salamov A.A."/>
            <person name="Labutti K."/>
            <person name="Zhao Z."/>
            <person name="Chiniquy J."/>
            <person name="Barry K."/>
            <person name="Brewer H.M."/>
            <person name="Purvine S.O."/>
            <person name="Wright A.T."/>
            <person name="Boxma B."/>
            <person name="Van Alen T."/>
            <person name="Hackstein J.H."/>
            <person name="Baker S.E."/>
            <person name="Grigoriev I.V."/>
            <person name="O'Malley M.A."/>
        </authorList>
    </citation>
    <scope>NUCLEOTIDE SEQUENCE [LARGE SCALE GENOMIC DNA]</scope>
    <source>
        <strain evidence="3 4">G1</strain>
    </source>
</reference>
<feature type="compositionally biased region" description="Low complexity" evidence="1">
    <location>
        <begin position="171"/>
        <end position="186"/>
    </location>
</feature>
<dbReference type="STRING" id="1754190.A0A1Y2EVL3"/>
<accession>A0A1Y2EVL3</accession>
<dbReference type="GO" id="GO:0003677">
    <property type="term" value="F:DNA binding"/>
    <property type="evidence" value="ECO:0007669"/>
    <property type="project" value="UniProtKB-KW"/>
</dbReference>
<dbReference type="EMBL" id="MCOG01000025">
    <property type="protein sequence ID" value="ORY75547.1"/>
    <property type="molecule type" value="Genomic_DNA"/>
</dbReference>
<evidence type="ECO:0000313" key="4">
    <source>
        <dbReference type="Proteomes" id="UP000193920"/>
    </source>
</evidence>
<dbReference type="SUPFAM" id="SSF54616">
    <property type="entry name" value="DNA-binding domain of Mlu1-box binding protein MBP1"/>
    <property type="match status" value="1"/>
</dbReference>
<keyword evidence="3" id="KW-0238">DNA-binding</keyword>
<dbReference type="Proteomes" id="UP000193920">
    <property type="component" value="Unassembled WGS sequence"/>
</dbReference>
<feature type="compositionally biased region" description="Polar residues" evidence="1">
    <location>
        <begin position="148"/>
        <end position="161"/>
    </location>
</feature>
<feature type="region of interest" description="Disordered" evidence="1">
    <location>
        <begin position="120"/>
        <end position="234"/>
    </location>
</feature>
<dbReference type="Gene3D" id="3.10.260.10">
    <property type="entry name" value="Transcription regulator HTH, APSES-type DNA-binding domain"/>
    <property type="match status" value="1"/>
</dbReference>
<feature type="compositionally biased region" description="Basic residues" evidence="1">
    <location>
        <begin position="132"/>
        <end position="141"/>
    </location>
</feature>
<dbReference type="GO" id="GO:0030907">
    <property type="term" value="C:MBF transcription complex"/>
    <property type="evidence" value="ECO:0007669"/>
    <property type="project" value="TreeGrafter"/>
</dbReference>
<dbReference type="PANTHER" id="PTHR43828">
    <property type="entry name" value="ASPARAGINASE"/>
    <property type="match status" value="1"/>
</dbReference>
<dbReference type="InterPro" id="IPR036887">
    <property type="entry name" value="HTH_APSES_sf"/>
</dbReference>
<feature type="compositionally biased region" description="Polar residues" evidence="1">
    <location>
        <begin position="187"/>
        <end position="207"/>
    </location>
</feature>
<comment type="caution">
    <text evidence="3">The sequence shown here is derived from an EMBL/GenBank/DDBJ whole genome shotgun (WGS) entry which is preliminary data.</text>
</comment>
<dbReference type="PANTHER" id="PTHR43828:SF5">
    <property type="entry name" value="TRANSCRIPTIONAL REPRESSOR XBP1"/>
    <property type="match status" value="1"/>
</dbReference>
<keyword evidence="4" id="KW-1185">Reference proteome</keyword>
<protein>
    <submittedName>
        <fullName evidence="3">DNA-binding domain of Mlu1-box binding protein MBP1</fullName>
    </submittedName>
</protein>
<dbReference type="AlphaFoldDB" id="A0A1Y2EVL3"/>
<dbReference type="GO" id="GO:0000981">
    <property type="term" value="F:DNA-binding transcription factor activity, RNA polymerase II-specific"/>
    <property type="evidence" value="ECO:0007669"/>
    <property type="project" value="UniProtKB-ARBA"/>
</dbReference>
<dbReference type="InterPro" id="IPR051642">
    <property type="entry name" value="SWI6-like"/>
</dbReference>